<accession>B8GRW1</accession>
<evidence type="ECO:0000313" key="2">
    <source>
        <dbReference type="Proteomes" id="UP000002383"/>
    </source>
</evidence>
<dbReference type="RefSeq" id="WP_012638148.1">
    <property type="nucleotide sequence ID" value="NC_011901.1"/>
</dbReference>
<organism evidence="1 2">
    <name type="scientific">Thioalkalivibrio sulfidiphilus (strain HL-EbGR7)</name>
    <dbReference type="NCBI Taxonomy" id="396588"/>
    <lineage>
        <taxon>Bacteria</taxon>
        <taxon>Pseudomonadati</taxon>
        <taxon>Pseudomonadota</taxon>
        <taxon>Gammaproteobacteria</taxon>
        <taxon>Chromatiales</taxon>
        <taxon>Ectothiorhodospiraceae</taxon>
        <taxon>Thioalkalivibrio</taxon>
    </lineage>
</organism>
<dbReference type="AlphaFoldDB" id="B8GRW1"/>
<proteinExistence type="predicted"/>
<dbReference type="KEGG" id="tgr:Tgr7_1581"/>
<sequence>MYGLVLLYRYPAQGRRHQYEEESEKGRKHDRMGHGSLFGGYTVLAQIHLGVGSTIMMIRMVMIQVILCQTHVQMHLGIRRRMHVGIRPLCPAECHHKDGDQRKCKGAKTGAQVVHDAGLGLT</sequence>
<dbReference type="STRING" id="396588.Tgr7_1581"/>
<evidence type="ECO:0000313" key="1">
    <source>
        <dbReference type="EMBL" id="ACL72665.1"/>
    </source>
</evidence>
<dbReference type="EMBL" id="CP001339">
    <property type="protein sequence ID" value="ACL72665.1"/>
    <property type="molecule type" value="Genomic_DNA"/>
</dbReference>
<reference evidence="1 2" key="1">
    <citation type="journal article" date="2011" name="Stand. Genomic Sci.">
        <title>Complete genome sequence of 'Thioalkalivibrio sulfidophilus' HL-EbGr7.</title>
        <authorList>
            <person name="Muyzer G."/>
            <person name="Sorokin D.Y."/>
            <person name="Mavromatis K."/>
            <person name="Lapidus A."/>
            <person name="Clum A."/>
            <person name="Ivanova N."/>
            <person name="Pati A."/>
            <person name="d'Haeseleer P."/>
            <person name="Woyke T."/>
            <person name="Kyrpides N.C."/>
        </authorList>
    </citation>
    <scope>NUCLEOTIDE SEQUENCE [LARGE SCALE GENOMIC DNA]</scope>
    <source>
        <strain evidence="1 2">HL-EbGR7</strain>
    </source>
</reference>
<dbReference type="Proteomes" id="UP000002383">
    <property type="component" value="Chromosome"/>
</dbReference>
<gene>
    <name evidence="1" type="ordered locus">Tgr7_1581</name>
</gene>
<keyword evidence="2" id="KW-1185">Reference proteome</keyword>
<protein>
    <submittedName>
        <fullName evidence="1">Uncharacterized protein</fullName>
    </submittedName>
</protein>
<name>B8GRW1_THISH</name>
<dbReference type="HOGENOM" id="CLU_2025700_0_0_6"/>